<gene>
    <name evidence="2" type="ORF">EBQ10_07670</name>
</gene>
<dbReference type="InterPro" id="IPR017850">
    <property type="entry name" value="Alkaline_phosphatase_core_sf"/>
</dbReference>
<dbReference type="Gene3D" id="3.40.720.10">
    <property type="entry name" value="Alkaline Phosphatase, subunit A"/>
    <property type="match status" value="1"/>
</dbReference>
<organism evidence="2 3">
    <name type="scientific">Trueperella pyogenes</name>
    <dbReference type="NCBI Taxonomy" id="1661"/>
    <lineage>
        <taxon>Bacteria</taxon>
        <taxon>Bacillati</taxon>
        <taxon>Actinomycetota</taxon>
        <taxon>Actinomycetes</taxon>
        <taxon>Actinomycetales</taxon>
        <taxon>Actinomycetaceae</taxon>
        <taxon>Trueperella</taxon>
    </lineage>
</organism>
<feature type="transmembrane region" description="Helical" evidence="1">
    <location>
        <begin position="537"/>
        <end position="556"/>
    </location>
</feature>
<evidence type="ECO:0000313" key="2">
    <source>
        <dbReference type="EMBL" id="AZR07183.1"/>
    </source>
</evidence>
<keyword evidence="1" id="KW-0472">Membrane</keyword>
<evidence type="ECO:0000256" key="1">
    <source>
        <dbReference type="SAM" id="Phobius"/>
    </source>
</evidence>
<name>A0A3Q9GMK0_9ACTO</name>
<feature type="transmembrane region" description="Helical" evidence="1">
    <location>
        <begin position="403"/>
        <end position="424"/>
    </location>
</feature>
<dbReference type="SUPFAM" id="SSF53649">
    <property type="entry name" value="Alkaline phosphatase-like"/>
    <property type="match status" value="1"/>
</dbReference>
<feature type="transmembrane region" description="Helical" evidence="1">
    <location>
        <begin position="371"/>
        <end position="391"/>
    </location>
</feature>
<feature type="transmembrane region" description="Helical" evidence="1">
    <location>
        <begin position="613"/>
        <end position="633"/>
    </location>
</feature>
<keyword evidence="1" id="KW-1133">Transmembrane helix</keyword>
<protein>
    <submittedName>
        <fullName evidence="2">Uncharacterized protein</fullName>
    </submittedName>
</protein>
<accession>A0A3Q9GMK0</accession>
<feature type="transmembrane region" description="Helical" evidence="1">
    <location>
        <begin position="726"/>
        <end position="744"/>
    </location>
</feature>
<feature type="transmembrane region" description="Helical" evidence="1">
    <location>
        <begin position="430"/>
        <end position="453"/>
    </location>
</feature>
<feature type="transmembrane region" description="Helical" evidence="1">
    <location>
        <begin position="563"/>
        <end position="582"/>
    </location>
</feature>
<proteinExistence type="predicted"/>
<feature type="transmembrane region" description="Helical" evidence="1">
    <location>
        <begin position="20"/>
        <end position="44"/>
    </location>
</feature>
<dbReference type="Proteomes" id="UP000275951">
    <property type="component" value="Chromosome"/>
</dbReference>
<evidence type="ECO:0000313" key="3">
    <source>
        <dbReference type="Proteomes" id="UP000275951"/>
    </source>
</evidence>
<feature type="transmembrane region" description="Helical" evidence="1">
    <location>
        <begin position="483"/>
        <end position="505"/>
    </location>
</feature>
<dbReference type="AlphaFoldDB" id="A0A3Q9GMK0"/>
<feature type="transmembrane region" description="Helical" evidence="1">
    <location>
        <begin position="588"/>
        <end position="606"/>
    </location>
</feature>
<sequence length="770" mass="80398">MRPVYPWRARLNLMAKSMRLGRMGIVIIAVTVMALLASFVVPLLRPSHEELGRGHKVVFVGMTGIPWEAVGSRTPTLAALAEQAAVANVSVRTFDLTTCSIAGWATLNTGVRTRGIATSSEPCAEYSDILTGQNAIRDGRLTLWGTLTENNATNGFHPQFGALAGAVTASGRTVAAIGGGAAVAIAEADGHLLGNTIGSPSQDGVNRAAKAYKQVADADLVVIDLGSAHRDSTPSTPLEAALVPPGPISAHTRAVAESLDAQLAELLPALKPGTTLIVSSLGDSDRRTARLQMYLQTVIGSPQSGLVSSPSTRQAGLIQNVDVHAAILQALGVDVPESAAGAPLTRIDSDAGPAALTDVNNRAMKTRAVVALFYILFVIGAAVIFTAMVTAIRGGRFGIHHAFSVLVVAAMPVSSFLINLLPWWRVGGFSAVAFTVGVLAIAVLITAIAMLLVQRATWLRLAQEKADADGTARLGALTAPEAGGLPAIALASAFIAFLTAVVIGLDAMLGSPLHANSVLGDQPQSGGRFYGISNAPFAVWAVALIFLAVVAARVLAERRALRIGVVVMLGFVAIYVNGAPHIGADFGGPPPLFVGFTILVLTILGVRMTPVRVAAIFAGAAFLALAISGLDWLRPSPTHLGRFFQSVINGDAGSVILRKAQQLITQVPWPAWILAIVIVWVGLYYVNRAGLHPLRDRPDFPELRGGAIAVVSVLLVGMLINDSGLVIPLIGGVFMASLWVIAGLDGDENERYGRNVFETIGPELPGRRSG</sequence>
<reference evidence="2 3" key="1">
    <citation type="submission" date="2018-11" db="EMBL/GenBank/DDBJ databases">
        <title>Multidrug-resistant genes are associated with an 42-kb island TGI1 carrying a complex class 1 integron in a Trueperella pyogenes.</title>
        <authorList>
            <person name="Dong W."/>
        </authorList>
    </citation>
    <scope>NUCLEOTIDE SEQUENCE [LARGE SCALE GENOMIC DNA]</scope>
    <source>
        <strain evidence="2 3">TP4</strain>
    </source>
</reference>
<feature type="transmembrane region" description="Helical" evidence="1">
    <location>
        <begin position="703"/>
        <end position="720"/>
    </location>
</feature>
<keyword evidence="1" id="KW-0812">Transmembrane</keyword>
<dbReference type="EMBL" id="CP033905">
    <property type="protein sequence ID" value="AZR07183.1"/>
    <property type="molecule type" value="Genomic_DNA"/>
</dbReference>
<feature type="transmembrane region" description="Helical" evidence="1">
    <location>
        <begin position="669"/>
        <end position="691"/>
    </location>
</feature>